<evidence type="ECO:0000313" key="1">
    <source>
        <dbReference type="EMBL" id="SDU38753.1"/>
    </source>
</evidence>
<dbReference type="AlphaFoldDB" id="A0A1H2I3N9"/>
<name>A0A1H2I3N9_9BACT</name>
<keyword evidence="2" id="KW-1185">Reference proteome</keyword>
<dbReference type="Proteomes" id="UP000199608">
    <property type="component" value="Unassembled WGS sequence"/>
</dbReference>
<dbReference type="EMBL" id="FNLL01000007">
    <property type="protein sequence ID" value="SDU38753.1"/>
    <property type="molecule type" value="Genomic_DNA"/>
</dbReference>
<protein>
    <submittedName>
        <fullName evidence="1">Uncharacterized protein</fullName>
    </submittedName>
</protein>
<dbReference type="RefSeq" id="WP_092235095.1">
    <property type="nucleotide sequence ID" value="NZ_FNLL01000007.1"/>
</dbReference>
<accession>A0A1H2I3N9</accession>
<organism evidence="1 2">
    <name type="scientific">Desulfobacula phenolica</name>
    <dbReference type="NCBI Taxonomy" id="90732"/>
    <lineage>
        <taxon>Bacteria</taxon>
        <taxon>Pseudomonadati</taxon>
        <taxon>Thermodesulfobacteriota</taxon>
        <taxon>Desulfobacteria</taxon>
        <taxon>Desulfobacterales</taxon>
        <taxon>Desulfobacteraceae</taxon>
        <taxon>Desulfobacula</taxon>
    </lineage>
</organism>
<gene>
    <name evidence="1" type="ORF">SAMN04487931_107218</name>
</gene>
<reference evidence="2" key="1">
    <citation type="submission" date="2016-10" db="EMBL/GenBank/DDBJ databases">
        <authorList>
            <person name="Varghese N."/>
            <person name="Submissions S."/>
        </authorList>
    </citation>
    <scope>NUCLEOTIDE SEQUENCE [LARGE SCALE GENOMIC DNA]</scope>
    <source>
        <strain evidence="2">DSM 3384</strain>
    </source>
</reference>
<sequence length="63" mass="6906">MSPKHSYKDNRGRPMVACSECDRGGNGDQSCSCGLKVKTGKNGGCYLGVLLPKYDQNKVRQLR</sequence>
<proteinExistence type="predicted"/>
<evidence type="ECO:0000313" key="2">
    <source>
        <dbReference type="Proteomes" id="UP000199608"/>
    </source>
</evidence>